<protein>
    <submittedName>
        <fullName evidence="3">DUF948 domain-containing protein</fullName>
    </submittedName>
</protein>
<feature type="compositionally biased region" description="Gly residues" evidence="1">
    <location>
        <begin position="36"/>
        <end position="49"/>
    </location>
</feature>
<keyword evidence="4" id="KW-1185">Reference proteome</keyword>
<keyword evidence="2" id="KW-1133">Transmembrane helix</keyword>
<dbReference type="AlphaFoldDB" id="A0A6L5GB39"/>
<dbReference type="Proteomes" id="UP000477750">
    <property type="component" value="Unassembled WGS sequence"/>
</dbReference>
<feature type="transmembrane region" description="Helical" evidence="2">
    <location>
        <begin position="183"/>
        <end position="204"/>
    </location>
</feature>
<feature type="compositionally biased region" description="Basic and acidic residues" evidence="1">
    <location>
        <begin position="107"/>
        <end position="117"/>
    </location>
</feature>
<proteinExistence type="predicted"/>
<organism evidence="3 4">
    <name type="scientific">Glycomyces albidus</name>
    <dbReference type="NCBI Taxonomy" id="2656774"/>
    <lineage>
        <taxon>Bacteria</taxon>
        <taxon>Bacillati</taxon>
        <taxon>Actinomycetota</taxon>
        <taxon>Actinomycetes</taxon>
        <taxon>Glycomycetales</taxon>
        <taxon>Glycomycetaceae</taxon>
        <taxon>Glycomyces</taxon>
    </lineage>
</organism>
<feature type="region of interest" description="Disordered" evidence="1">
    <location>
        <begin position="314"/>
        <end position="335"/>
    </location>
</feature>
<sequence length="335" mass="35540">MGRGERRRRDLREPLVRGGVPGADAHLGVRGHGRGHLGGVLEGGAGRGLDPGRPGPVRRRRRRGGLLRARRALPRTVGGPGRVRGPVRAVRRRRGHRGGRRPGGPAEARRGPGDARRSGLVPGAPRCVGCPIPQGKVGAASLSCEYRDESSAVPVGQYFSEGGRAVPGETLAVEFTNVGLWEVALLIVAVAIFIVSLILAVGLLRKLTGTVNRVNRVLDKVDHEIGPILRNANATLDNVNASLVQVEGELEKVGSITTNAAHVSSNVANITSLVVSAVGSPLVKAAAFGFGLRTAVKKRNQGYDEDQVRRMVEASRQNKREAKRAAKASRKRAAK</sequence>
<feature type="compositionally biased region" description="Basic residues" evidence="1">
    <location>
        <begin position="325"/>
        <end position="335"/>
    </location>
</feature>
<dbReference type="EMBL" id="WIAO01000017">
    <property type="protein sequence ID" value="MQM26828.1"/>
    <property type="molecule type" value="Genomic_DNA"/>
</dbReference>
<gene>
    <name evidence="3" type="ORF">GFD30_14795</name>
</gene>
<feature type="compositionally biased region" description="Basic residues" evidence="1">
    <location>
        <begin position="56"/>
        <end position="73"/>
    </location>
</feature>
<accession>A0A6L5GB39</accession>
<dbReference type="Pfam" id="PF06103">
    <property type="entry name" value="DUF948"/>
    <property type="match status" value="1"/>
</dbReference>
<feature type="compositionally biased region" description="Basic residues" evidence="1">
    <location>
        <begin position="89"/>
        <end position="100"/>
    </location>
</feature>
<comment type="caution">
    <text evidence="3">The sequence shown here is derived from an EMBL/GenBank/DDBJ whole genome shotgun (WGS) entry which is preliminary data.</text>
</comment>
<dbReference type="InterPro" id="IPR009293">
    <property type="entry name" value="UPF0478"/>
</dbReference>
<keyword evidence="2" id="KW-0472">Membrane</keyword>
<evidence type="ECO:0000256" key="2">
    <source>
        <dbReference type="SAM" id="Phobius"/>
    </source>
</evidence>
<evidence type="ECO:0000313" key="3">
    <source>
        <dbReference type="EMBL" id="MQM26828.1"/>
    </source>
</evidence>
<feature type="compositionally biased region" description="Basic and acidic residues" evidence="1">
    <location>
        <begin position="314"/>
        <end position="324"/>
    </location>
</feature>
<feature type="region of interest" description="Disordered" evidence="1">
    <location>
        <begin position="1"/>
        <end position="120"/>
    </location>
</feature>
<keyword evidence="2" id="KW-0812">Transmembrane</keyword>
<evidence type="ECO:0000313" key="4">
    <source>
        <dbReference type="Proteomes" id="UP000477750"/>
    </source>
</evidence>
<evidence type="ECO:0000256" key="1">
    <source>
        <dbReference type="SAM" id="MobiDB-lite"/>
    </source>
</evidence>
<reference evidence="3 4" key="1">
    <citation type="submission" date="2019-10" db="EMBL/GenBank/DDBJ databases">
        <title>Glycomyces albidus sp. nov., a novel actinomycete isolated from rhizosphere soil of wheat (Triticum aestivum L.).</title>
        <authorList>
            <person name="Qian L."/>
        </authorList>
    </citation>
    <scope>NUCLEOTIDE SEQUENCE [LARGE SCALE GENOMIC DNA]</scope>
    <source>
        <strain evidence="3 4">NEAU-7082</strain>
    </source>
</reference>
<name>A0A6L5GB39_9ACTN</name>